<proteinExistence type="predicted"/>
<gene>
    <name evidence="1" type="ORF">MILVUS5_LOCUS15847</name>
</gene>
<keyword evidence="2" id="KW-1185">Reference proteome</keyword>
<accession>A0ACB0JUN9</accession>
<evidence type="ECO:0000313" key="2">
    <source>
        <dbReference type="Proteomes" id="UP001177021"/>
    </source>
</evidence>
<evidence type="ECO:0000313" key="1">
    <source>
        <dbReference type="EMBL" id="CAJ2647293.1"/>
    </source>
</evidence>
<sequence>MMLGLWPSKLRDTCNLLLSLQRTSEIFEHVILNPFFFSKTEKLLTLLILRSNSLTYYVCYVVVVGNTMVKWFEVISFPD</sequence>
<comment type="caution">
    <text evidence="1">The sequence shown here is derived from an EMBL/GenBank/DDBJ whole genome shotgun (WGS) entry which is preliminary data.</text>
</comment>
<name>A0ACB0JUN9_TRIPR</name>
<organism evidence="1 2">
    <name type="scientific">Trifolium pratense</name>
    <name type="common">Red clover</name>
    <dbReference type="NCBI Taxonomy" id="57577"/>
    <lineage>
        <taxon>Eukaryota</taxon>
        <taxon>Viridiplantae</taxon>
        <taxon>Streptophyta</taxon>
        <taxon>Embryophyta</taxon>
        <taxon>Tracheophyta</taxon>
        <taxon>Spermatophyta</taxon>
        <taxon>Magnoliopsida</taxon>
        <taxon>eudicotyledons</taxon>
        <taxon>Gunneridae</taxon>
        <taxon>Pentapetalae</taxon>
        <taxon>rosids</taxon>
        <taxon>fabids</taxon>
        <taxon>Fabales</taxon>
        <taxon>Fabaceae</taxon>
        <taxon>Papilionoideae</taxon>
        <taxon>50 kb inversion clade</taxon>
        <taxon>NPAAA clade</taxon>
        <taxon>Hologalegina</taxon>
        <taxon>IRL clade</taxon>
        <taxon>Trifolieae</taxon>
        <taxon>Trifolium</taxon>
    </lineage>
</organism>
<protein>
    <submittedName>
        <fullName evidence="1">Uncharacterized protein</fullName>
    </submittedName>
</protein>
<dbReference type="EMBL" id="CASHSV030000109">
    <property type="protein sequence ID" value="CAJ2647293.1"/>
    <property type="molecule type" value="Genomic_DNA"/>
</dbReference>
<reference evidence="1" key="1">
    <citation type="submission" date="2023-10" db="EMBL/GenBank/DDBJ databases">
        <authorList>
            <person name="Rodriguez Cubillos JULIANA M."/>
            <person name="De Vega J."/>
        </authorList>
    </citation>
    <scope>NUCLEOTIDE SEQUENCE</scope>
</reference>
<dbReference type="Proteomes" id="UP001177021">
    <property type="component" value="Unassembled WGS sequence"/>
</dbReference>